<dbReference type="EMBL" id="CP061800">
    <property type="protein sequence ID" value="QTA87367.1"/>
    <property type="molecule type" value="Genomic_DNA"/>
</dbReference>
<keyword evidence="8" id="KW-0407">Ion channel</keyword>
<dbReference type="InterPro" id="IPR011723">
    <property type="entry name" value="Znf/thioredoxin_put"/>
</dbReference>
<keyword evidence="5" id="KW-0406">Ion transport</keyword>
<dbReference type="Pfam" id="PF14332">
    <property type="entry name" value="DUF4388"/>
    <property type="match status" value="1"/>
</dbReference>
<dbReference type="PROSITE" id="PS00888">
    <property type="entry name" value="CNMP_BINDING_1"/>
    <property type="match status" value="1"/>
</dbReference>
<dbReference type="NCBIfam" id="TIGR02098">
    <property type="entry name" value="MJ0042_CXXC"/>
    <property type="match status" value="1"/>
</dbReference>
<dbReference type="InterPro" id="IPR018490">
    <property type="entry name" value="cNMP-bd_dom_sf"/>
</dbReference>
<evidence type="ECO:0000256" key="4">
    <source>
        <dbReference type="ARBA" id="ARBA00022989"/>
    </source>
</evidence>
<dbReference type="CDD" id="cd00038">
    <property type="entry name" value="CAP_ED"/>
    <property type="match status" value="1"/>
</dbReference>
<comment type="subcellular location">
    <subcellularLocation>
        <location evidence="1">Membrane</location>
        <topology evidence="1">Multi-pass membrane protein</topology>
    </subcellularLocation>
</comment>
<dbReference type="Proteomes" id="UP000663722">
    <property type="component" value="Chromosome"/>
</dbReference>
<protein>
    <submittedName>
        <fullName evidence="10">Cyclic nucleotide-binding domain-containing protein, DUF4388</fullName>
    </submittedName>
</protein>
<dbReference type="SMART" id="SM00100">
    <property type="entry name" value="cNMP"/>
    <property type="match status" value="1"/>
</dbReference>
<dbReference type="RefSeq" id="WP_207682583.1">
    <property type="nucleotide sequence ID" value="NZ_CP061800.1"/>
</dbReference>
<dbReference type="PANTHER" id="PTHR45638">
    <property type="entry name" value="CYCLIC NUCLEOTIDE-GATED CATION CHANNEL SUBUNIT A"/>
    <property type="match status" value="1"/>
</dbReference>
<dbReference type="AlphaFoldDB" id="A0A975BKR7"/>
<dbReference type="InterPro" id="IPR025497">
    <property type="entry name" value="PatA-like_N"/>
</dbReference>
<evidence type="ECO:0000256" key="8">
    <source>
        <dbReference type="ARBA" id="ARBA00023303"/>
    </source>
</evidence>
<evidence type="ECO:0000256" key="6">
    <source>
        <dbReference type="ARBA" id="ARBA00023136"/>
    </source>
</evidence>
<accession>A0A975BKR7</accession>
<dbReference type="PANTHER" id="PTHR45638:SF11">
    <property type="entry name" value="CYCLIC NUCLEOTIDE-GATED CATION CHANNEL SUBUNIT A"/>
    <property type="match status" value="1"/>
</dbReference>
<dbReference type="GO" id="GO:0005221">
    <property type="term" value="F:intracellularly cyclic nucleotide-activated monoatomic cation channel activity"/>
    <property type="evidence" value="ECO:0007669"/>
    <property type="project" value="InterPro"/>
</dbReference>
<dbReference type="GO" id="GO:0044877">
    <property type="term" value="F:protein-containing complex binding"/>
    <property type="evidence" value="ECO:0007669"/>
    <property type="project" value="TreeGrafter"/>
</dbReference>
<dbReference type="PROSITE" id="PS50042">
    <property type="entry name" value="CNMP_BINDING_3"/>
    <property type="match status" value="1"/>
</dbReference>
<feature type="domain" description="Cyclic nucleotide-binding" evidence="9">
    <location>
        <begin position="180"/>
        <end position="296"/>
    </location>
</feature>
<dbReference type="InterPro" id="IPR014710">
    <property type="entry name" value="RmlC-like_jellyroll"/>
</dbReference>
<evidence type="ECO:0000256" key="5">
    <source>
        <dbReference type="ARBA" id="ARBA00023065"/>
    </source>
</evidence>
<evidence type="ECO:0000256" key="7">
    <source>
        <dbReference type="ARBA" id="ARBA00023286"/>
    </source>
</evidence>
<keyword evidence="3" id="KW-0812">Transmembrane</keyword>
<evidence type="ECO:0000256" key="2">
    <source>
        <dbReference type="ARBA" id="ARBA00022448"/>
    </source>
</evidence>
<evidence type="ECO:0000256" key="3">
    <source>
        <dbReference type="ARBA" id="ARBA00022692"/>
    </source>
</evidence>
<dbReference type="SUPFAM" id="SSF51206">
    <property type="entry name" value="cAMP-binding domain-like"/>
    <property type="match status" value="1"/>
</dbReference>
<dbReference type="Gene3D" id="2.60.120.10">
    <property type="entry name" value="Jelly Rolls"/>
    <property type="match status" value="1"/>
</dbReference>
<dbReference type="InterPro" id="IPR018488">
    <property type="entry name" value="cNMP-bd_CS"/>
</dbReference>
<organism evidence="10 11">
    <name type="scientific">Desulfonema magnum</name>
    <dbReference type="NCBI Taxonomy" id="45655"/>
    <lineage>
        <taxon>Bacteria</taxon>
        <taxon>Pseudomonadati</taxon>
        <taxon>Thermodesulfobacteriota</taxon>
        <taxon>Desulfobacteria</taxon>
        <taxon>Desulfobacterales</taxon>
        <taxon>Desulfococcaceae</taxon>
        <taxon>Desulfonema</taxon>
    </lineage>
</organism>
<dbReference type="InterPro" id="IPR050866">
    <property type="entry name" value="CNG_cation_channel"/>
</dbReference>
<evidence type="ECO:0000259" key="9">
    <source>
        <dbReference type="PROSITE" id="PS50042"/>
    </source>
</evidence>
<dbReference type="Pfam" id="PF00027">
    <property type="entry name" value="cNMP_binding"/>
    <property type="match status" value="1"/>
</dbReference>
<reference evidence="10" key="1">
    <citation type="journal article" date="2021" name="Microb. Physiol.">
        <title>Proteogenomic Insights into the Physiology of Marine, Sulfate-Reducing, Filamentous Desulfonema limicola and Desulfonema magnum.</title>
        <authorList>
            <person name="Schnaars V."/>
            <person name="Wohlbrand L."/>
            <person name="Scheve S."/>
            <person name="Hinrichs C."/>
            <person name="Reinhardt R."/>
            <person name="Rabus R."/>
        </authorList>
    </citation>
    <scope>NUCLEOTIDE SEQUENCE</scope>
    <source>
        <strain evidence="10">4be13</strain>
    </source>
</reference>
<evidence type="ECO:0000313" key="11">
    <source>
        <dbReference type="Proteomes" id="UP000663722"/>
    </source>
</evidence>
<sequence length="427" mass="47586">MKVECEKCHTEYDLEASLIKKKGSKFRCAKCEHIFKVYPPVIVDEGDSVGKKISASVSGPDTNTNKTLSGLPPIFKIVGENNCPLYDLDDEFRLSGSSFFPPRHKAPCLILVKDVMKILKHGGYEKFRAKSGSEPVFHCSGCTGLIRFAYKKEDKKNASPSKRPEDYIGVVARSLSKFSIFQSLDESIVKEFTSHLKFEEFAVGDTIIRKGDPGRNLYIIVSGKVEVVGDDDMSLAFMGKGEVFGEMSLLSGNPVGATIKVMKPATVLYIVAKDFKKVLNKSPSLQMYFTRLLAGRMAEINMARSEEFASGMAGKLSEMPPSELFQTFNMNQKTGVLTLKLPDTTAYLSFREGGLVSVKYDGKEGEEAFFELLKLKRGRFKFIPGLSAEEMEASEVGDFMHLLMEGLRRIDEDDRRFIRTVIPALTD</sequence>
<dbReference type="KEGG" id="dmm:dnm_033990"/>
<name>A0A975BKR7_9BACT</name>
<evidence type="ECO:0000313" key="10">
    <source>
        <dbReference type="EMBL" id="QTA87367.1"/>
    </source>
</evidence>
<dbReference type="InterPro" id="IPR000595">
    <property type="entry name" value="cNMP-bd_dom"/>
</dbReference>
<dbReference type="GO" id="GO:0016020">
    <property type="term" value="C:membrane"/>
    <property type="evidence" value="ECO:0007669"/>
    <property type="project" value="UniProtKB-SubCell"/>
</dbReference>
<keyword evidence="6" id="KW-0472">Membrane</keyword>
<keyword evidence="4" id="KW-1133">Transmembrane helix</keyword>
<keyword evidence="11" id="KW-1185">Reference proteome</keyword>
<evidence type="ECO:0000256" key="1">
    <source>
        <dbReference type="ARBA" id="ARBA00004141"/>
    </source>
</evidence>
<dbReference type="Pfam" id="PF13717">
    <property type="entry name" value="Zn_ribbon_4"/>
    <property type="match status" value="1"/>
</dbReference>
<proteinExistence type="predicted"/>
<gene>
    <name evidence="10" type="ORF">dnm_033990</name>
</gene>
<keyword evidence="7" id="KW-1071">Ligand-gated ion channel</keyword>
<keyword evidence="2" id="KW-0813">Transport</keyword>